<accession>A0A133PRH7</accession>
<dbReference type="CDD" id="cd17268">
    <property type="entry name" value="RMtype1_S_Ara36733I_TRD1-CR1_like"/>
    <property type="match status" value="2"/>
</dbReference>
<comment type="subunit">
    <text evidence="4">The methyltransferase is composed of M and S polypeptides.</text>
</comment>
<protein>
    <submittedName>
        <fullName evidence="6">Type I restriction modification DNA specificity domain protein</fullName>
    </submittedName>
</protein>
<dbReference type="GO" id="GO:0003677">
    <property type="term" value="F:DNA binding"/>
    <property type="evidence" value="ECO:0007669"/>
    <property type="project" value="UniProtKB-KW"/>
</dbReference>
<dbReference type="PANTHER" id="PTHR43140:SF1">
    <property type="entry name" value="TYPE I RESTRICTION ENZYME ECOKI SPECIFICITY SUBUNIT"/>
    <property type="match status" value="1"/>
</dbReference>
<evidence type="ECO:0000313" key="7">
    <source>
        <dbReference type="Proteomes" id="UP000070174"/>
    </source>
</evidence>
<evidence type="ECO:0000313" key="6">
    <source>
        <dbReference type="EMBL" id="KXA31405.1"/>
    </source>
</evidence>
<comment type="similarity">
    <text evidence="1">Belongs to the type-I restriction system S methylase family.</text>
</comment>
<evidence type="ECO:0000256" key="4">
    <source>
        <dbReference type="ARBA" id="ARBA00038652"/>
    </source>
</evidence>
<dbReference type="GO" id="GO:0009307">
    <property type="term" value="P:DNA restriction-modification system"/>
    <property type="evidence" value="ECO:0007669"/>
    <property type="project" value="UniProtKB-KW"/>
</dbReference>
<feature type="domain" description="Type I restriction modification DNA specificity" evidence="5">
    <location>
        <begin position="224"/>
        <end position="398"/>
    </location>
</feature>
<name>A0A133PRH7_9FIRM</name>
<dbReference type="Gene3D" id="3.90.220.20">
    <property type="entry name" value="DNA methylase specificity domains"/>
    <property type="match status" value="3"/>
</dbReference>
<comment type="caution">
    <text evidence="6">The sequence shown here is derived from an EMBL/GenBank/DDBJ whole genome shotgun (WGS) entry which is preliminary data.</text>
</comment>
<dbReference type="EMBL" id="LRQE01000012">
    <property type="protein sequence ID" value="KXA31405.1"/>
    <property type="molecule type" value="Genomic_DNA"/>
</dbReference>
<dbReference type="RefSeq" id="WP_082705766.1">
    <property type="nucleotide sequence ID" value="NZ_KQ957090.1"/>
</dbReference>
<evidence type="ECO:0000256" key="2">
    <source>
        <dbReference type="ARBA" id="ARBA00022747"/>
    </source>
</evidence>
<dbReference type="PATRIC" id="fig|54005.3.peg.387"/>
<evidence type="ECO:0000256" key="3">
    <source>
        <dbReference type="ARBA" id="ARBA00023125"/>
    </source>
</evidence>
<feature type="domain" description="Type I restriction modification DNA specificity" evidence="5">
    <location>
        <begin position="11"/>
        <end position="180"/>
    </location>
</feature>
<dbReference type="REBASE" id="169947">
    <property type="entry name" value="S.Pha7756AORF388P"/>
</dbReference>
<dbReference type="InterPro" id="IPR044946">
    <property type="entry name" value="Restrct_endonuc_typeI_TRD_sf"/>
</dbReference>
<organism evidence="6">
    <name type="scientific">Peptoniphilus harei</name>
    <dbReference type="NCBI Taxonomy" id="54005"/>
    <lineage>
        <taxon>Bacteria</taxon>
        <taxon>Bacillati</taxon>
        <taxon>Bacillota</taxon>
        <taxon>Tissierellia</taxon>
        <taxon>Tissierellales</taxon>
        <taxon>Peptoniphilaceae</taxon>
        <taxon>Peptoniphilus</taxon>
    </lineage>
</organism>
<dbReference type="CDD" id="cd17281">
    <property type="entry name" value="RMtype1_S_HpyAXIII_TRD1-CR1_like"/>
    <property type="match status" value="1"/>
</dbReference>
<dbReference type="Pfam" id="PF01420">
    <property type="entry name" value="Methylase_S"/>
    <property type="match status" value="3"/>
</dbReference>
<dbReference type="InterPro" id="IPR051212">
    <property type="entry name" value="Type-I_RE_S_subunit"/>
</dbReference>
<evidence type="ECO:0000256" key="1">
    <source>
        <dbReference type="ARBA" id="ARBA00010923"/>
    </source>
</evidence>
<gene>
    <name evidence="6" type="ORF">HMPREF3229_00389</name>
</gene>
<keyword evidence="3" id="KW-0238">DNA-binding</keyword>
<dbReference type="InterPro" id="IPR000055">
    <property type="entry name" value="Restrct_endonuc_typeI_TRD"/>
</dbReference>
<dbReference type="PANTHER" id="PTHR43140">
    <property type="entry name" value="TYPE-1 RESTRICTION ENZYME ECOKI SPECIFICITY PROTEIN"/>
    <property type="match status" value="1"/>
</dbReference>
<sequence length="648" mass="74882">MIKIDELLKNEKVEWKKLGDLFNIRTGYTPSKSKKDYWKNGTVNWFTIEDIRQKGNILYCANKKISKNAVKKSTFKSNSIVLSTIATVGEHALILNDFVINQQFIVFTLKENFENKINMQYINYYFYRVGEYCRKHKRIGNIPTVDSELILNLHIPIPSFQAQNKIVETLDKFTNYVSELKLELEARNKQYEYYRDMLLSEEYLKKLSENPEILGGGYRLNSTTLGDIGKFTRGNGLQKKDFISKGKPVIHYGQIYTKFNFETDQTISFVNDDVFSKLKKAKSNDILIATTSENIEDVGKCVVWLGNEEIGFSGDMYSYCTKENPKYIAYYFQTNKFQKQKEQKVTGTKLIRIHGDDMAKFSITLPPRVIQNKVVEVLDKFQDLLSDTQGLLPEEIEQRQKQYEYYREKLLTFEDNSDSTPHAARRKITLKSYFATLKQACDVVGVCFTGVEWKKLGDIGTFENGTGMPKSLFKKNGSVGAIHYGHIYTKYNLFVDKPIVQVSEDDIERLKKVNFGDLVIAKTSENVDDVMKTVAYLGDKVAVTGGHAAIFRHDQNPKYLSYVFNGADYLLKQKNKFARGVKVIELSTVEMEKIKIPLPSLIVQNYVVSILDKFDKLVNDINEGLPKEIDLRQKQYEYYRERLLNFPK</sequence>
<dbReference type="AlphaFoldDB" id="A0A133PRH7"/>
<keyword evidence="2" id="KW-0680">Restriction system</keyword>
<dbReference type="SUPFAM" id="SSF116734">
    <property type="entry name" value="DNA methylase specificity domain"/>
    <property type="match status" value="3"/>
</dbReference>
<reference evidence="6 7" key="1">
    <citation type="submission" date="2016-01" db="EMBL/GenBank/DDBJ databases">
        <authorList>
            <person name="Oliw E.H."/>
        </authorList>
    </citation>
    <scope>NUCLEOTIDE SEQUENCE [LARGE SCALE GENOMIC DNA]</scope>
    <source>
        <strain evidence="6 7">CMW7756A</strain>
    </source>
</reference>
<proteinExistence type="inferred from homology"/>
<evidence type="ECO:0000259" key="5">
    <source>
        <dbReference type="Pfam" id="PF01420"/>
    </source>
</evidence>
<dbReference type="Proteomes" id="UP000070174">
    <property type="component" value="Unassembled WGS sequence"/>
</dbReference>
<feature type="domain" description="Type I restriction modification DNA specificity" evidence="5">
    <location>
        <begin position="451"/>
        <end position="629"/>
    </location>
</feature>